<protein>
    <submittedName>
        <fullName evidence="1">Uncharacterized protein</fullName>
    </submittedName>
</protein>
<dbReference type="Proteomes" id="UP000533429">
    <property type="component" value="Unassembled WGS sequence"/>
</dbReference>
<evidence type="ECO:0000313" key="1">
    <source>
        <dbReference type="EMBL" id="NVO99109.1"/>
    </source>
</evidence>
<organism evidence="1 2">
    <name type="scientific">Photobacterium damselae subsp. damselae</name>
    <name type="common">Listonella damsela</name>
    <dbReference type="NCBI Taxonomy" id="85581"/>
    <lineage>
        <taxon>Bacteria</taxon>
        <taxon>Pseudomonadati</taxon>
        <taxon>Pseudomonadota</taxon>
        <taxon>Gammaproteobacteria</taxon>
        <taxon>Vibrionales</taxon>
        <taxon>Vibrionaceae</taxon>
        <taxon>Photobacterium</taxon>
    </lineage>
</organism>
<accession>A0A7Y7Q9L2</accession>
<reference evidence="1 2" key="1">
    <citation type="submission" date="2020-06" db="EMBL/GenBank/DDBJ databases">
        <title>Photobacterium damselae subsp. damselae comparative genomics.</title>
        <authorList>
            <person name="Osorio C.R."/>
        </authorList>
    </citation>
    <scope>NUCLEOTIDE SEQUENCE [LARGE SCALE GENOMIC DNA]</scope>
    <source>
        <strain evidence="1 2">TW250/03</strain>
    </source>
</reference>
<sequence>MKYIYIIILLLPYLTFAKTVSHIFDVSTIIDIDLFDGESLVITGKNGVLPIDSGELFVNKDGTFISNSLVLEAHEMSDGGIPEPDLYKGKTLWSLLKTETYIGSDIKDINLVVSVDDEKLEVGNKYKDEDSSINIKVENIDKIDDLKAGQIITSVLTIILEPSL</sequence>
<dbReference type="RefSeq" id="WP_176286020.1">
    <property type="nucleotide sequence ID" value="NZ_JABWTP010000102.1"/>
</dbReference>
<dbReference type="EMBL" id="JABXOR010000166">
    <property type="protein sequence ID" value="NVO99109.1"/>
    <property type="molecule type" value="Genomic_DNA"/>
</dbReference>
<dbReference type="AlphaFoldDB" id="A0A7Y7Q9L2"/>
<proteinExistence type="predicted"/>
<comment type="caution">
    <text evidence="1">The sequence shown here is derived from an EMBL/GenBank/DDBJ whole genome shotgun (WGS) entry which is preliminary data.</text>
</comment>
<gene>
    <name evidence="1" type="ORF">HWA77_02655</name>
</gene>
<name>A0A7Y7Q9L2_PHODD</name>
<evidence type="ECO:0000313" key="2">
    <source>
        <dbReference type="Proteomes" id="UP000533429"/>
    </source>
</evidence>